<comment type="caution">
    <text evidence="1">The sequence shown here is derived from an EMBL/GenBank/DDBJ whole genome shotgun (WGS) entry which is preliminary data.</text>
</comment>
<organism evidence="1">
    <name type="scientific">OCS116 cluster bacterium</name>
    <dbReference type="NCBI Taxonomy" id="2030921"/>
    <lineage>
        <taxon>Bacteria</taxon>
        <taxon>Pseudomonadati</taxon>
        <taxon>Pseudomonadota</taxon>
        <taxon>Alphaproteobacteria</taxon>
        <taxon>OCS116 cluster</taxon>
    </lineage>
</organism>
<protein>
    <submittedName>
        <fullName evidence="1">Uncharacterized protein</fullName>
    </submittedName>
</protein>
<dbReference type="AlphaFoldDB" id="A0A2A4YZC9"/>
<reference key="1">
    <citation type="submission" date="2017-08" db="EMBL/GenBank/DDBJ databases">
        <title>A dynamic microbial community with high functional redundancy inhabits the cold, oxic subseafloor aquifer.</title>
        <authorList>
            <person name="Tully B.J."/>
            <person name="Wheat C.G."/>
            <person name="Glazer B.T."/>
            <person name="Huber J.A."/>
        </authorList>
    </citation>
    <scope>NUCLEOTIDE SEQUENCE [LARGE SCALE GENOMIC DNA]</scope>
</reference>
<sequence length="116" mass="13350">MKKTIKTKTNALAGISIHQDKPKALTLDWQLYDGYLENSELSDAEKQEFISTLWSIMVSFVDLGFELHPLQQVEDNNSAELRKLIHQPKNMLRSSTRLSQKTFANAVHRPKSDHTR</sequence>
<evidence type="ECO:0000313" key="1">
    <source>
        <dbReference type="EMBL" id="PCJ00072.1"/>
    </source>
</evidence>
<gene>
    <name evidence="1" type="ORF">COB13_10805</name>
</gene>
<accession>A0A2A4YZC9</accession>
<dbReference type="EMBL" id="NVUS01000013">
    <property type="protein sequence ID" value="PCJ00072.1"/>
    <property type="molecule type" value="Genomic_DNA"/>
</dbReference>
<name>A0A2A4YZC9_9PROT</name>
<proteinExistence type="predicted"/>
<reference evidence="1" key="2">
    <citation type="journal article" date="2018" name="ISME J.">
        <title>A dynamic microbial community with high functional redundancy inhabits the cold, oxic subseafloor aquifer.</title>
        <authorList>
            <person name="Tully B.J."/>
            <person name="Wheat C.G."/>
            <person name="Glazer B.T."/>
            <person name="Huber J.A."/>
        </authorList>
    </citation>
    <scope>NUCLEOTIDE SEQUENCE</scope>
    <source>
        <strain evidence="1">NORP83</strain>
    </source>
</reference>